<dbReference type="InterPro" id="IPR032774">
    <property type="entry name" value="WG_beta_rep"/>
</dbReference>
<dbReference type="PROSITE" id="PS51257">
    <property type="entry name" value="PROKAR_LIPOPROTEIN"/>
    <property type="match status" value="1"/>
</dbReference>
<protein>
    <submittedName>
        <fullName evidence="1">KWG Leptospira repeat protein</fullName>
    </submittedName>
</protein>
<evidence type="ECO:0000313" key="2">
    <source>
        <dbReference type="Proteomes" id="UP000008461"/>
    </source>
</evidence>
<dbReference type="Pfam" id="PF14903">
    <property type="entry name" value="WG_beta_rep"/>
    <property type="match status" value="1"/>
</dbReference>
<dbReference type="RefSeq" id="WP_013765786.1">
    <property type="nucleotide sequence ID" value="NC_015510.1"/>
</dbReference>
<dbReference type="HOGENOM" id="CLU_030408_1_0_10"/>
<dbReference type="PANTHER" id="PTHR37841:SF1">
    <property type="entry name" value="DUF3298 DOMAIN-CONTAINING PROTEIN"/>
    <property type="match status" value="1"/>
</dbReference>
<gene>
    <name evidence="1" type="ordered locus">Halhy_3389</name>
</gene>
<organism evidence="1 2">
    <name type="scientific">Haliscomenobacter hydrossis (strain ATCC 27775 / DSM 1100 / LMG 10767 / O)</name>
    <dbReference type="NCBI Taxonomy" id="760192"/>
    <lineage>
        <taxon>Bacteria</taxon>
        <taxon>Pseudomonadati</taxon>
        <taxon>Bacteroidota</taxon>
        <taxon>Saprospiria</taxon>
        <taxon>Saprospirales</taxon>
        <taxon>Haliscomenobacteraceae</taxon>
        <taxon>Haliscomenobacter</taxon>
    </lineage>
</organism>
<dbReference type="PANTHER" id="PTHR37841">
    <property type="entry name" value="GLR2918 PROTEIN"/>
    <property type="match status" value="1"/>
</dbReference>
<reference key="2">
    <citation type="submission" date="2011-04" db="EMBL/GenBank/DDBJ databases">
        <title>Complete sequence of chromosome of Haliscomenobacter hydrossis DSM 1100.</title>
        <authorList>
            <consortium name="US DOE Joint Genome Institute (JGI-PGF)"/>
            <person name="Lucas S."/>
            <person name="Han J."/>
            <person name="Lapidus A."/>
            <person name="Bruce D."/>
            <person name="Goodwin L."/>
            <person name="Pitluck S."/>
            <person name="Peters L."/>
            <person name="Kyrpides N."/>
            <person name="Mavromatis K."/>
            <person name="Ivanova N."/>
            <person name="Ovchinnikova G."/>
            <person name="Pagani I."/>
            <person name="Daligault H."/>
            <person name="Detter J.C."/>
            <person name="Han C."/>
            <person name="Land M."/>
            <person name="Hauser L."/>
            <person name="Markowitz V."/>
            <person name="Cheng J.-F."/>
            <person name="Hugenholtz P."/>
            <person name="Woyke T."/>
            <person name="Wu D."/>
            <person name="Verbarg S."/>
            <person name="Frueling A."/>
            <person name="Brambilla E."/>
            <person name="Klenk H.-P."/>
            <person name="Eisen J.A."/>
        </authorList>
    </citation>
    <scope>NUCLEOTIDE SEQUENCE</scope>
    <source>
        <strain>DSM 1100</strain>
    </source>
</reference>
<sequence length="345" mass="39453">MSMFKKLFFYFFLSITFACNQIERGEVYIPLYYPIKVNGKLGLIDTSGQVVMNPKYLNVQPLGRNELLIEDSKGKRIVNDQGLILLKIPPNSMPLDFNGEWIKIDELGNDSVFFFDQSGQKRLAISKQGISDVSGNFDECNRLLVVLSEGRFLYLNKKGEKVFSISGGIPSSFDTKSRLARIIYPKKTCYYDTMGRVKFCVPGEGNQLSEGLALIEQSNKKYFINEFGKKSLDVSQYDYVDPWFHDGITLAIKGDSHGYINSKGDVVIPLIYSQVSRFTLGLATAQDPKDDKWIIINRQNQVVSDKRFDWLDREGYFGYLCRAKRNDTTGWINRKGEFVWIDAED</sequence>
<dbReference type="STRING" id="760192.Halhy_3389"/>
<dbReference type="eggNOG" id="COG5263">
    <property type="taxonomic scope" value="Bacteria"/>
</dbReference>
<reference evidence="1 2" key="1">
    <citation type="journal article" date="2011" name="Stand. Genomic Sci.">
        <title>Complete genome sequence of Haliscomenobacter hydrossis type strain (O).</title>
        <authorList>
            <consortium name="US DOE Joint Genome Institute (JGI-PGF)"/>
            <person name="Daligault H."/>
            <person name="Lapidus A."/>
            <person name="Zeytun A."/>
            <person name="Nolan M."/>
            <person name="Lucas S."/>
            <person name="Del Rio T.G."/>
            <person name="Tice H."/>
            <person name="Cheng J.F."/>
            <person name="Tapia R."/>
            <person name="Han C."/>
            <person name="Goodwin L."/>
            <person name="Pitluck S."/>
            <person name="Liolios K."/>
            <person name="Pagani I."/>
            <person name="Ivanova N."/>
            <person name="Huntemann M."/>
            <person name="Mavromatis K."/>
            <person name="Mikhailova N."/>
            <person name="Pati A."/>
            <person name="Chen A."/>
            <person name="Palaniappan K."/>
            <person name="Land M."/>
            <person name="Hauser L."/>
            <person name="Brambilla E.M."/>
            <person name="Rohde M."/>
            <person name="Verbarg S."/>
            <person name="Goker M."/>
            <person name="Bristow J."/>
            <person name="Eisen J.A."/>
            <person name="Markowitz V."/>
            <person name="Hugenholtz P."/>
            <person name="Kyrpides N.C."/>
            <person name="Klenk H.P."/>
            <person name="Woyke T."/>
        </authorList>
    </citation>
    <scope>NUCLEOTIDE SEQUENCE [LARGE SCALE GENOMIC DNA]</scope>
    <source>
        <strain evidence="2">ATCC 27775 / DSM 1100 / LMG 10767 / O</strain>
    </source>
</reference>
<dbReference type="KEGG" id="hhy:Halhy_3389"/>
<dbReference type="AlphaFoldDB" id="F4KUG3"/>
<keyword evidence="2" id="KW-1185">Reference proteome</keyword>
<evidence type="ECO:0000313" key="1">
    <source>
        <dbReference type="EMBL" id="AEE51245.1"/>
    </source>
</evidence>
<dbReference type="OrthoDB" id="5464673at2"/>
<proteinExistence type="predicted"/>
<dbReference type="EMBL" id="CP002691">
    <property type="protein sequence ID" value="AEE51245.1"/>
    <property type="molecule type" value="Genomic_DNA"/>
</dbReference>
<dbReference type="Proteomes" id="UP000008461">
    <property type="component" value="Chromosome"/>
</dbReference>
<accession>F4KUG3</accession>
<name>F4KUG3_HALH1</name>